<dbReference type="EMBL" id="BKAL01000001">
    <property type="protein sequence ID" value="GEP67514.1"/>
    <property type="molecule type" value="Genomic_DNA"/>
</dbReference>
<name>A0A512P8I8_9CELL</name>
<organism evidence="3 4">
    <name type="scientific">Cellulomonas soli</name>
    <dbReference type="NCBI Taxonomy" id="931535"/>
    <lineage>
        <taxon>Bacteria</taxon>
        <taxon>Bacillati</taxon>
        <taxon>Actinomycetota</taxon>
        <taxon>Actinomycetes</taxon>
        <taxon>Micrococcales</taxon>
        <taxon>Cellulomonadaceae</taxon>
        <taxon>Cellulomonas</taxon>
    </lineage>
</organism>
<feature type="domain" description="Dynamin N-terminal" evidence="2">
    <location>
        <begin position="70"/>
        <end position="171"/>
    </location>
</feature>
<keyword evidence="4" id="KW-1185">Reference proteome</keyword>
<protein>
    <recommendedName>
        <fullName evidence="2">Dynamin N-terminal domain-containing protein</fullName>
    </recommendedName>
</protein>
<dbReference type="AlphaFoldDB" id="A0A512P8I8"/>
<evidence type="ECO:0000259" key="2">
    <source>
        <dbReference type="Pfam" id="PF00350"/>
    </source>
</evidence>
<proteinExistence type="predicted"/>
<evidence type="ECO:0000313" key="3">
    <source>
        <dbReference type="EMBL" id="GEP67514.1"/>
    </source>
</evidence>
<dbReference type="RefSeq" id="WP_146951286.1">
    <property type="nucleotide sequence ID" value="NZ_BAABBJ010000005.1"/>
</dbReference>
<comment type="caution">
    <text evidence="3">The sequence shown here is derived from an EMBL/GenBank/DDBJ whole genome shotgun (WGS) entry which is preliminary data.</text>
</comment>
<feature type="region of interest" description="Disordered" evidence="1">
    <location>
        <begin position="1"/>
        <end position="31"/>
    </location>
</feature>
<dbReference type="Gene3D" id="3.40.50.300">
    <property type="entry name" value="P-loop containing nucleotide triphosphate hydrolases"/>
    <property type="match status" value="1"/>
</dbReference>
<sequence length="439" mass="46783">MSGEDALTRAMGRRRRAPEPERPDGPPHPTVRRAGALLQAAAEAYADDDAVGSALRDLLGPLGQPLTVGLAGRIKSGKSTLLNALVGARVAASDATECTQAITWYRYGQVPHVEVHPRTGHAWQSTAMVGRSGLEIDLRGARADEIDHVDVAWPAPALRALTLVDTPGLDSLSGLASRRSHEFLVAGAPTSEIDVVVYLLRQVRRSDVRYLGDLARLRGSGAAGSTIAVVARADEVGAGRIDALVSAERLARRHREDPDLTSVCSTALPVAGLLAETGQTLQAAEAADLCTLASLDRQVVEELLLSVDRFRRPSLSVPVTADARAALLDRLGMFGVRTCLALLRGNPMDAPALADELTRRSGVEELRRSLDVAVERRERRSARDALVRMLDLVQDEDRLPDVVRAARDLLSSARTDPEEPTAGGDLSAPAAVSAVDARP</sequence>
<dbReference type="Pfam" id="PF00350">
    <property type="entry name" value="Dynamin_N"/>
    <property type="match status" value="1"/>
</dbReference>
<feature type="region of interest" description="Disordered" evidence="1">
    <location>
        <begin position="410"/>
        <end position="439"/>
    </location>
</feature>
<dbReference type="Proteomes" id="UP000321798">
    <property type="component" value="Unassembled WGS sequence"/>
</dbReference>
<dbReference type="InterPro" id="IPR027417">
    <property type="entry name" value="P-loop_NTPase"/>
</dbReference>
<gene>
    <name evidence="3" type="ORF">CSO01_02290</name>
</gene>
<dbReference type="InterPro" id="IPR045063">
    <property type="entry name" value="Dynamin_N"/>
</dbReference>
<dbReference type="SUPFAM" id="SSF52540">
    <property type="entry name" value="P-loop containing nucleoside triphosphate hydrolases"/>
    <property type="match status" value="1"/>
</dbReference>
<dbReference type="OrthoDB" id="4379468at2"/>
<evidence type="ECO:0000313" key="4">
    <source>
        <dbReference type="Proteomes" id="UP000321798"/>
    </source>
</evidence>
<evidence type="ECO:0000256" key="1">
    <source>
        <dbReference type="SAM" id="MobiDB-lite"/>
    </source>
</evidence>
<accession>A0A512P8I8</accession>
<reference evidence="3 4" key="1">
    <citation type="submission" date="2019-07" db="EMBL/GenBank/DDBJ databases">
        <title>Whole genome shotgun sequence of Cellulomonas soli NBRC 109434.</title>
        <authorList>
            <person name="Hosoyama A."/>
            <person name="Uohara A."/>
            <person name="Ohji S."/>
            <person name="Ichikawa N."/>
        </authorList>
    </citation>
    <scope>NUCLEOTIDE SEQUENCE [LARGE SCALE GENOMIC DNA]</scope>
    <source>
        <strain evidence="3 4">NBRC 109434</strain>
    </source>
</reference>